<evidence type="ECO:0000313" key="2">
    <source>
        <dbReference type="Proteomes" id="UP000308652"/>
    </source>
</evidence>
<dbReference type="AlphaFoldDB" id="A0A5C3MI36"/>
<gene>
    <name evidence="1" type="ORF">BDQ12DRAFT_701677</name>
</gene>
<proteinExistence type="predicted"/>
<dbReference type="Proteomes" id="UP000308652">
    <property type="component" value="Unassembled WGS sequence"/>
</dbReference>
<sequence>MAGCNGVAQCLLKQGNVEVALTWLEEIHILYLNAKLGQSKPMFDWIKWIPDSTEFVRQYVKALAAASDIYLSLGNTGSAVHRRWTANECVSYKHRTSEIQKVLNTSKTNEIIQLRHPDPKLCANLEVKEPELQLLGSWKKIKVKKAEGPGRRMTFSSFIWKGKLYIAGGRKDSLGPFYRDMFALDLEKLDSWRSMPSYSQPMHQSGAFLGWHIIPCREHSRAYLFTGCKTLDFFDLATHTWGSINTTFARNDPEDAEAGIKNWIYPKSMLTDSTQQIIDEKLYVFGGTHGSTNIGCNLFMVLDLKTREWRRLSGTVIPGPTADPFSPGPRKTPTSWVDGRGERLYLVFGECDRMGAQLQGELHGGECGHPFDDFWSWDLIGGGWRRERIGRNAPCPRSEVAYAYNPIIGKAIIWGGYNPDLPTDHLAQNQRFAFSYYADTFICDTPTFLSNPSTSEGAPKPPTTCKWRQVLTRGFPTYRAQAHPIVDPDSGKTYLFGGFTNNDYVPSRKSVISRSFGDLWELRINLEGGNFESVALDDEARTAQLGPWQRCFTCGCAGPWKKCGGTCHGHAFFCDADCLKEGWKDHREMHQCRKIA</sequence>
<dbReference type="Pfam" id="PF01344">
    <property type="entry name" value="Kelch_1"/>
    <property type="match status" value="1"/>
</dbReference>
<dbReference type="Gene3D" id="2.120.10.80">
    <property type="entry name" value="Kelch-type beta propeller"/>
    <property type="match status" value="2"/>
</dbReference>
<dbReference type="OrthoDB" id="432528at2759"/>
<organism evidence="1 2">
    <name type="scientific">Crucibulum laeve</name>
    <dbReference type="NCBI Taxonomy" id="68775"/>
    <lineage>
        <taxon>Eukaryota</taxon>
        <taxon>Fungi</taxon>
        <taxon>Dikarya</taxon>
        <taxon>Basidiomycota</taxon>
        <taxon>Agaricomycotina</taxon>
        <taxon>Agaricomycetes</taxon>
        <taxon>Agaricomycetidae</taxon>
        <taxon>Agaricales</taxon>
        <taxon>Agaricineae</taxon>
        <taxon>Nidulariaceae</taxon>
        <taxon>Crucibulum</taxon>
    </lineage>
</organism>
<dbReference type="InterPro" id="IPR015915">
    <property type="entry name" value="Kelch-typ_b-propeller"/>
</dbReference>
<reference evidence="1 2" key="1">
    <citation type="journal article" date="2019" name="Nat. Ecol. Evol.">
        <title>Megaphylogeny resolves global patterns of mushroom evolution.</title>
        <authorList>
            <person name="Varga T."/>
            <person name="Krizsan K."/>
            <person name="Foldi C."/>
            <person name="Dima B."/>
            <person name="Sanchez-Garcia M."/>
            <person name="Sanchez-Ramirez S."/>
            <person name="Szollosi G.J."/>
            <person name="Szarkandi J.G."/>
            <person name="Papp V."/>
            <person name="Albert L."/>
            <person name="Andreopoulos W."/>
            <person name="Angelini C."/>
            <person name="Antonin V."/>
            <person name="Barry K.W."/>
            <person name="Bougher N.L."/>
            <person name="Buchanan P."/>
            <person name="Buyck B."/>
            <person name="Bense V."/>
            <person name="Catcheside P."/>
            <person name="Chovatia M."/>
            <person name="Cooper J."/>
            <person name="Damon W."/>
            <person name="Desjardin D."/>
            <person name="Finy P."/>
            <person name="Geml J."/>
            <person name="Haridas S."/>
            <person name="Hughes K."/>
            <person name="Justo A."/>
            <person name="Karasinski D."/>
            <person name="Kautmanova I."/>
            <person name="Kiss B."/>
            <person name="Kocsube S."/>
            <person name="Kotiranta H."/>
            <person name="LaButti K.M."/>
            <person name="Lechner B.E."/>
            <person name="Liimatainen K."/>
            <person name="Lipzen A."/>
            <person name="Lukacs Z."/>
            <person name="Mihaltcheva S."/>
            <person name="Morgado L.N."/>
            <person name="Niskanen T."/>
            <person name="Noordeloos M.E."/>
            <person name="Ohm R.A."/>
            <person name="Ortiz-Santana B."/>
            <person name="Ovrebo C."/>
            <person name="Racz N."/>
            <person name="Riley R."/>
            <person name="Savchenko A."/>
            <person name="Shiryaev A."/>
            <person name="Soop K."/>
            <person name="Spirin V."/>
            <person name="Szebenyi C."/>
            <person name="Tomsovsky M."/>
            <person name="Tulloss R.E."/>
            <person name="Uehling J."/>
            <person name="Grigoriev I.V."/>
            <person name="Vagvolgyi C."/>
            <person name="Papp T."/>
            <person name="Martin F.M."/>
            <person name="Miettinen O."/>
            <person name="Hibbett D.S."/>
            <person name="Nagy L.G."/>
        </authorList>
    </citation>
    <scope>NUCLEOTIDE SEQUENCE [LARGE SCALE GENOMIC DNA]</scope>
    <source>
        <strain evidence="1 2">CBS 166.37</strain>
    </source>
</reference>
<name>A0A5C3MI36_9AGAR</name>
<protein>
    <recommendedName>
        <fullName evidence="3">Galactose oxidase</fullName>
    </recommendedName>
</protein>
<dbReference type="STRING" id="68775.A0A5C3MI36"/>
<evidence type="ECO:0000313" key="1">
    <source>
        <dbReference type="EMBL" id="TFK44026.1"/>
    </source>
</evidence>
<dbReference type="SUPFAM" id="SSF117281">
    <property type="entry name" value="Kelch motif"/>
    <property type="match status" value="1"/>
</dbReference>
<evidence type="ECO:0008006" key="3">
    <source>
        <dbReference type="Google" id="ProtNLM"/>
    </source>
</evidence>
<accession>A0A5C3MI36</accession>
<dbReference type="EMBL" id="ML213590">
    <property type="protein sequence ID" value="TFK44026.1"/>
    <property type="molecule type" value="Genomic_DNA"/>
</dbReference>
<keyword evidence="2" id="KW-1185">Reference proteome</keyword>
<dbReference type="InterPro" id="IPR006652">
    <property type="entry name" value="Kelch_1"/>
</dbReference>
<dbReference type="PANTHER" id="PTHR23244:SF499">
    <property type="entry name" value="KELCH REPEAT-CONTAINING PROTEIN"/>
    <property type="match status" value="1"/>
</dbReference>
<dbReference type="PANTHER" id="PTHR23244">
    <property type="entry name" value="KELCH REPEAT DOMAIN"/>
    <property type="match status" value="1"/>
</dbReference>